<proteinExistence type="predicted"/>
<dbReference type="PANTHER" id="PTHR46957:SF3">
    <property type="entry name" value="CYTOKINE RECEPTOR"/>
    <property type="match status" value="1"/>
</dbReference>
<dbReference type="Gene3D" id="2.60.40.10">
    <property type="entry name" value="Immunoglobulins"/>
    <property type="match status" value="2"/>
</dbReference>
<dbReference type="Gene3D" id="1.10.390.30">
    <property type="entry name" value="Peptidase M60, enhancin-like domain 3"/>
    <property type="match status" value="1"/>
</dbReference>
<keyword evidence="2" id="KW-0119">Carbohydrate metabolism</keyword>
<dbReference type="SMART" id="SM01276">
    <property type="entry name" value="M60-like"/>
    <property type="match status" value="1"/>
</dbReference>
<name>A0ABZ2SXG3_9ENTE</name>
<evidence type="ECO:0000313" key="6">
    <source>
        <dbReference type="EMBL" id="WYJ80432.1"/>
    </source>
</evidence>
<gene>
    <name evidence="6" type="ORF">DOK79_001995</name>
</gene>
<dbReference type="InterPro" id="IPR003610">
    <property type="entry name" value="CBM5/12"/>
</dbReference>
<dbReference type="CDD" id="cd00063">
    <property type="entry name" value="FN3"/>
    <property type="match status" value="2"/>
</dbReference>
<dbReference type="EMBL" id="CP147250">
    <property type="protein sequence ID" value="WYJ80432.1"/>
    <property type="molecule type" value="Genomic_DNA"/>
</dbReference>
<dbReference type="InterPro" id="IPR036116">
    <property type="entry name" value="FN3_sf"/>
</dbReference>
<feature type="domain" description="Fibronectin type-III" evidence="4">
    <location>
        <begin position="556"/>
        <end position="641"/>
    </location>
</feature>
<keyword evidence="1" id="KW-0378">Hydrolase</keyword>
<dbReference type="PROSITE" id="PS50853">
    <property type="entry name" value="FN3"/>
    <property type="match status" value="2"/>
</dbReference>
<feature type="chain" id="PRO_5046882364" description="S-layer protein" evidence="3">
    <location>
        <begin position="24"/>
        <end position="734"/>
    </location>
</feature>
<evidence type="ECO:0000256" key="1">
    <source>
        <dbReference type="ARBA" id="ARBA00022801"/>
    </source>
</evidence>
<dbReference type="Pfam" id="PF13402">
    <property type="entry name" value="Peptidase_M60"/>
    <property type="match status" value="1"/>
</dbReference>
<evidence type="ECO:0000256" key="3">
    <source>
        <dbReference type="SAM" id="SignalP"/>
    </source>
</evidence>
<evidence type="ECO:0000256" key="2">
    <source>
        <dbReference type="ARBA" id="ARBA00023326"/>
    </source>
</evidence>
<evidence type="ECO:0000259" key="4">
    <source>
        <dbReference type="PROSITE" id="PS50853"/>
    </source>
</evidence>
<dbReference type="InterPro" id="IPR042279">
    <property type="entry name" value="Pep_M60_3"/>
</dbReference>
<dbReference type="RefSeq" id="WP_206856567.1">
    <property type="nucleotide sequence ID" value="NZ_CP147250.1"/>
</dbReference>
<accession>A0ABZ2SXG3</accession>
<dbReference type="Pfam" id="PF02839">
    <property type="entry name" value="CBM_5_12"/>
    <property type="match status" value="2"/>
</dbReference>
<dbReference type="InterPro" id="IPR050713">
    <property type="entry name" value="RTP_Phos/Ushers"/>
</dbReference>
<reference evidence="6 7" key="1">
    <citation type="submission" date="2024-03" db="EMBL/GenBank/DDBJ databases">
        <title>The Genome Sequence of Enterococcus sp. DIV1094.</title>
        <authorList>
            <consortium name="The Broad Institute Genomics Platform"/>
            <consortium name="The Broad Institute Microbial Omics Core"/>
            <consortium name="The Broad Institute Genomic Center for Infectious Diseases"/>
            <person name="Earl A."/>
            <person name="Manson A."/>
            <person name="Gilmore M."/>
            <person name="Schwartman J."/>
            <person name="Shea T."/>
            <person name="Abouelleil A."/>
            <person name="Cao P."/>
            <person name="Chapman S."/>
            <person name="Cusick C."/>
            <person name="Young S."/>
            <person name="Neafsey D."/>
            <person name="Nusbaum C."/>
            <person name="Birren B."/>
        </authorList>
    </citation>
    <scope>NUCLEOTIDE SEQUENCE [LARGE SCALE GENOMIC DNA]</scope>
    <source>
        <strain evidence="6 7">DIV1094</strain>
    </source>
</reference>
<dbReference type="Gene3D" id="2.10.10.20">
    <property type="entry name" value="Carbohydrate-binding module superfamily 5/12"/>
    <property type="match status" value="2"/>
</dbReference>
<dbReference type="SMART" id="SM00495">
    <property type="entry name" value="ChtBD3"/>
    <property type="match status" value="2"/>
</dbReference>
<dbReference type="Gene3D" id="3.40.390.80">
    <property type="entry name" value="Peptidase M60, enhancin-like domain 2"/>
    <property type="match status" value="1"/>
</dbReference>
<feature type="signal peptide" evidence="3">
    <location>
        <begin position="1"/>
        <end position="23"/>
    </location>
</feature>
<dbReference type="InterPro" id="IPR013783">
    <property type="entry name" value="Ig-like_fold"/>
</dbReference>
<keyword evidence="2" id="KW-0624">Polysaccharide degradation</keyword>
<dbReference type="InterPro" id="IPR003961">
    <property type="entry name" value="FN3_dom"/>
</dbReference>
<dbReference type="PROSITE" id="PS51723">
    <property type="entry name" value="PEPTIDASE_M60"/>
    <property type="match status" value="1"/>
</dbReference>
<dbReference type="Proteomes" id="UP000664360">
    <property type="component" value="Chromosome"/>
</dbReference>
<feature type="domain" description="Peptidase M60" evidence="5">
    <location>
        <begin position="69"/>
        <end position="364"/>
    </location>
</feature>
<dbReference type="PANTHER" id="PTHR46957">
    <property type="entry name" value="CYTOKINE RECEPTOR"/>
    <property type="match status" value="1"/>
</dbReference>
<evidence type="ECO:0008006" key="8">
    <source>
        <dbReference type="Google" id="ProtNLM"/>
    </source>
</evidence>
<dbReference type="Gene3D" id="2.60.120.1250">
    <property type="entry name" value="Peptidase M60, enhancin-like domain 1"/>
    <property type="match status" value="1"/>
</dbReference>
<dbReference type="SUPFAM" id="SSF51055">
    <property type="entry name" value="Carbohydrate binding domain"/>
    <property type="match status" value="2"/>
</dbReference>
<dbReference type="InterPro" id="IPR031161">
    <property type="entry name" value="Peptidase_M60_dom"/>
</dbReference>
<evidence type="ECO:0000313" key="7">
    <source>
        <dbReference type="Proteomes" id="UP000664360"/>
    </source>
</evidence>
<dbReference type="Pfam" id="PF00041">
    <property type="entry name" value="fn3"/>
    <property type="match status" value="2"/>
</dbReference>
<keyword evidence="3" id="KW-0732">Signal</keyword>
<organism evidence="6 7">
    <name type="scientific">Candidatus Enterococcus mangumiae</name>
    <dbReference type="NCBI Taxonomy" id="2230878"/>
    <lineage>
        <taxon>Bacteria</taxon>
        <taxon>Bacillati</taxon>
        <taxon>Bacillota</taxon>
        <taxon>Bacilli</taxon>
        <taxon>Lactobacillales</taxon>
        <taxon>Enterococcaceae</taxon>
        <taxon>Enterococcus</taxon>
    </lineage>
</organism>
<sequence length="734" mass="82987">MKKTLLFSAVLLGMVMYSEINHADEVIDKNETSTAIQTNQNVSTKLEIKQSENLNAYKANILNNTYGPSSNQSTGIYKRANDVIEIYVDENTDQSKLPTYSITGAGLTDYLEGWTRGIQLNRGRNVISGTQVGIIHIQNEQDQLTSSGKVNIEIKGGITIPRFILGETTNAQWDQIVANHPGAPGYELLGERVLITGSSRSIHLVRNPTNIVETQDKVIKSHDKISGLDNSASNHRTPVGLVQHMRETHSAGAYMYAYLQHTGYHADTMYALLMPERQEQWGMYHEIGHTYQMNRMNWNGLTEVTVNIYSLRAEKEFGIRSRLERDNRYTSIFNYLNSTGQKQFDSQNVWTKLAMFWQLELAFGEDFYPNLHKMYRNEQRSLPSEQDKRQYFVVAASKISGRNLQPFFQQWGIDVTAESRLEMEKLPKLTKKIWEYRDEMTGDVGNIDGEDNNSDDKEAPTIPTGLATEEVTSNSVKIKWNQSVDNTKVKGYRIYRNGVRVGTTETLDYTDKNLASDTAYVYQVSAFDEAGNESEKTQFITVVTKQEEKDTQAPSIPTGLTAGTVTANSAQFSWGPSTDNNRVAGYNVYRNGVKVNSVSGSTFTDTNLSSNTAYTYQVSAYDAAGNESEKSQAITITTKDQSVLEDTWRIDQVYTTGNLVIYNGIQYRAKWWIKGERPDISQAWEKTDKTQIEEWVASKAYSGGDRVSYKGKTYEAKWWNTNANPETSDVWVLK</sequence>
<keyword evidence="7" id="KW-1185">Reference proteome</keyword>
<dbReference type="CDD" id="cd12215">
    <property type="entry name" value="ChiC_BD"/>
    <property type="match status" value="2"/>
</dbReference>
<dbReference type="InterPro" id="IPR036573">
    <property type="entry name" value="CBM_sf_5/12"/>
</dbReference>
<feature type="domain" description="Fibronectin type-III" evidence="4">
    <location>
        <begin position="459"/>
        <end position="547"/>
    </location>
</feature>
<dbReference type="SMART" id="SM00060">
    <property type="entry name" value="FN3"/>
    <property type="match status" value="2"/>
</dbReference>
<dbReference type="SUPFAM" id="SSF49265">
    <property type="entry name" value="Fibronectin type III"/>
    <property type="match status" value="1"/>
</dbReference>
<evidence type="ECO:0000259" key="5">
    <source>
        <dbReference type="PROSITE" id="PS51723"/>
    </source>
</evidence>
<protein>
    <recommendedName>
        <fullName evidence="8">S-layer protein</fullName>
    </recommendedName>
</protein>